<keyword evidence="6" id="KW-0378">Hydrolase</keyword>
<evidence type="ECO:0000313" key="7">
    <source>
        <dbReference type="EMBL" id="MBB3774350.1"/>
    </source>
</evidence>
<proteinExistence type="inferred from homology"/>
<dbReference type="InterPro" id="IPR033756">
    <property type="entry name" value="YlxH/NBP35"/>
</dbReference>
<dbReference type="InterPro" id="IPR044304">
    <property type="entry name" value="NUBPL-like"/>
</dbReference>
<protein>
    <recommendedName>
        <fullName evidence="6">Iron-sulfur cluster carrier protein</fullName>
    </recommendedName>
</protein>
<dbReference type="InterPro" id="IPR019591">
    <property type="entry name" value="Mrp/NBP35_ATP-bd"/>
</dbReference>
<dbReference type="Proteomes" id="UP000548685">
    <property type="component" value="Unassembled WGS sequence"/>
</dbReference>
<dbReference type="CDD" id="cd02037">
    <property type="entry name" value="Mrp_NBP35"/>
    <property type="match status" value="1"/>
</dbReference>
<sequence>MDKSPQEPRQPAAEEALIRAALTPEINHRLRSARIVARRAVIVAEAGDLSDAARVELEAAITAALIPLAEIDEVRIALTGERRRRRLIAVGSGKGGVGKSTLTTNLAVALARMGRKVGVIDGDIYGPSQPKLLKTEGIKPGATPDGSQLVAIDSPYNVKVLSMGHIVAPGKALAWRGPMTGKALTQLVDADWGDTDLLLIDLPPGTGDVQLSMLSAHRPDGAVLVSTPQDLALIDAARAGQLFEQGEVPIIGLVENMAGYCCPECGHISDPFGSGGVEKFAAALEIPFLGRVPLTLATRIAGDQGNPPAAGDDETAAPFRAIAEKLARWLDTGTV</sequence>
<evidence type="ECO:0000256" key="6">
    <source>
        <dbReference type="HAMAP-Rule" id="MF_02040"/>
    </source>
</evidence>
<dbReference type="HAMAP" id="MF_02040">
    <property type="entry name" value="Mrp_NBP35"/>
    <property type="match status" value="1"/>
</dbReference>
<gene>
    <name evidence="7" type="ORF">FHS52_000293</name>
</gene>
<keyword evidence="2 6" id="KW-0547">Nucleotide-binding</keyword>
<dbReference type="PANTHER" id="PTHR42961">
    <property type="entry name" value="IRON-SULFUR PROTEIN NUBPL"/>
    <property type="match status" value="1"/>
</dbReference>
<dbReference type="EMBL" id="JACICE010000001">
    <property type="protein sequence ID" value="MBB3774350.1"/>
    <property type="molecule type" value="Genomic_DNA"/>
</dbReference>
<dbReference type="InterPro" id="IPR027417">
    <property type="entry name" value="P-loop_NTPase"/>
</dbReference>
<evidence type="ECO:0000256" key="4">
    <source>
        <dbReference type="ARBA" id="ARBA00023004"/>
    </source>
</evidence>
<dbReference type="Gene3D" id="3.40.50.300">
    <property type="entry name" value="P-loop containing nucleotide triphosphate hydrolases"/>
    <property type="match status" value="1"/>
</dbReference>
<evidence type="ECO:0000313" key="8">
    <source>
        <dbReference type="Proteomes" id="UP000548685"/>
    </source>
</evidence>
<comment type="caution">
    <text evidence="7">The sequence shown here is derived from an EMBL/GenBank/DDBJ whole genome shotgun (WGS) entry which is preliminary data.</text>
</comment>
<evidence type="ECO:0000256" key="3">
    <source>
        <dbReference type="ARBA" id="ARBA00022840"/>
    </source>
</evidence>
<dbReference type="GO" id="GO:0005524">
    <property type="term" value="F:ATP binding"/>
    <property type="evidence" value="ECO:0007669"/>
    <property type="project" value="UniProtKB-KW"/>
</dbReference>
<accession>A0ABR6HUR0</accession>
<organism evidence="7 8">
    <name type="scientific">Erythrobacter ramosus</name>
    <dbReference type="NCBI Taxonomy" id="35811"/>
    <lineage>
        <taxon>Bacteria</taxon>
        <taxon>Pseudomonadati</taxon>
        <taxon>Pseudomonadota</taxon>
        <taxon>Alphaproteobacteria</taxon>
        <taxon>Sphingomonadales</taxon>
        <taxon>Erythrobacteraceae</taxon>
        <taxon>Erythrobacter/Porphyrobacter group</taxon>
        <taxon>Erythrobacter</taxon>
    </lineage>
</organism>
<dbReference type="SUPFAM" id="SSF52540">
    <property type="entry name" value="P-loop containing nucleoside triphosphate hydrolases"/>
    <property type="match status" value="1"/>
</dbReference>
<feature type="binding site" evidence="6">
    <location>
        <begin position="93"/>
        <end position="100"/>
    </location>
    <ligand>
        <name>ATP</name>
        <dbReference type="ChEBI" id="CHEBI:30616"/>
    </ligand>
</feature>
<name>A0ABR6HUR0_9SPHN</name>
<keyword evidence="3 6" id="KW-0067">ATP-binding</keyword>
<dbReference type="Pfam" id="PF10609">
    <property type="entry name" value="ParA"/>
    <property type="match status" value="1"/>
</dbReference>
<evidence type="ECO:0000256" key="2">
    <source>
        <dbReference type="ARBA" id="ARBA00022741"/>
    </source>
</evidence>
<dbReference type="PANTHER" id="PTHR42961:SF2">
    <property type="entry name" value="IRON-SULFUR PROTEIN NUBPL"/>
    <property type="match status" value="1"/>
</dbReference>
<comment type="similarity">
    <text evidence="6">Belongs to the Mrp/NBP35 ATP-binding proteins family.</text>
</comment>
<dbReference type="RefSeq" id="WP_237440668.1">
    <property type="nucleotide sequence ID" value="NZ_BAAADZ010000002.1"/>
</dbReference>
<keyword evidence="4 6" id="KW-0408">Iron</keyword>
<comment type="subunit">
    <text evidence="6">Homodimer.</text>
</comment>
<keyword evidence="8" id="KW-1185">Reference proteome</keyword>
<reference evidence="7 8" key="1">
    <citation type="submission" date="2020-08" db="EMBL/GenBank/DDBJ databases">
        <title>Genomic Encyclopedia of Type Strains, Phase IV (KMG-IV): sequencing the most valuable type-strain genomes for metagenomic binning, comparative biology and taxonomic classification.</title>
        <authorList>
            <person name="Goeker M."/>
        </authorList>
    </citation>
    <scope>NUCLEOTIDE SEQUENCE [LARGE SCALE GENOMIC DNA]</scope>
    <source>
        <strain evidence="7 8">DSM 8510</strain>
    </source>
</reference>
<evidence type="ECO:0000256" key="5">
    <source>
        <dbReference type="ARBA" id="ARBA00023014"/>
    </source>
</evidence>
<evidence type="ECO:0000256" key="1">
    <source>
        <dbReference type="ARBA" id="ARBA00022723"/>
    </source>
</evidence>
<keyword evidence="1 6" id="KW-0479">Metal-binding</keyword>
<keyword evidence="5 6" id="KW-0411">Iron-sulfur</keyword>
<comment type="function">
    <text evidence="6">Binds and transfers iron-sulfur (Fe-S) clusters to target apoproteins. Can hydrolyze ATP.</text>
</comment>